<keyword evidence="13" id="KW-0812">Transmembrane</keyword>
<evidence type="ECO:0000256" key="13">
    <source>
        <dbReference type="SAM" id="Phobius"/>
    </source>
</evidence>
<organism evidence="15 16">
    <name type="scientific">Lasallia pustulata</name>
    <dbReference type="NCBI Taxonomy" id="136370"/>
    <lineage>
        <taxon>Eukaryota</taxon>
        <taxon>Fungi</taxon>
        <taxon>Dikarya</taxon>
        <taxon>Ascomycota</taxon>
        <taxon>Pezizomycotina</taxon>
        <taxon>Lecanoromycetes</taxon>
        <taxon>OSLEUM clade</taxon>
        <taxon>Umbilicariomycetidae</taxon>
        <taxon>Umbilicariales</taxon>
        <taxon>Umbilicariaceae</taxon>
        <taxon>Lasallia</taxon>
    </lineage>
</organism>
<evidence type="ECO:0000256" key="8">
    <source>
        <dbReference type="ARBA" id="ARBA00022801"/>
    </source>
</evidence>
<dbReference type="EMBL" id="FWEW01003495">
    <property type="protein sequence ID" value="SLM39281.1"/>
    <property type="molecule type" value="Genomic_DNA"/>
</dbReference>
<dbReference type="Gene3D" id="1.10.8.60">
    <property type="match status" value="1"/>
</dbReference>
<dbReference type="PANTHER" id="PTHR23076:SF97">
    <property type="entry name" value="ATP-DEPENDENT ZINC METALLOPROTEASE YME1L1"/>
    <property type="match status" value="1"/>
</dbReference>
<evidence type="ECO:0000256" key="11">
    <source>
        <dbReference type="ARBA" id="ARBA00023049"/>
    </source>
</evidence>
<keyword evidence="7" id="KW-0547">Nucleotide-binding</keyword>
<evidence type="ECO:0000256" key="6">
    <source>
        <dbReference type="ARBA" id="ARBA00022723"/>
    </source>
</evidence>
<accession>A0A1W5D8B8</accession>
<dbReference type="PROSITE" id="PS00674">
    <property type="entry name" value="AAA"/>
    <property type="match status" value="1"/>
</dbReference>
<feature type="domain" description="AAA+ ATPase" evidence="14">
    <location>
        <begin position="382"/>
        <end position="518"/>
    </location>
</feature>
<dbReference type="FunFam" id="1.20.58.760:FF:000001">
    <property type="entry name" value="ATP-dependent zinc metalloprotease FtsH"/>
    <property type="match status" value="1"/>
</dbReference>
<evidence type="ECO:0000256" key="3">
    <source>
        <dbReference type="ARBA" id="ARBA00010044"/>
    </source>
</evidence>
<evidence type="ECO:0000256" key="4">
    <source>
        <dbReference type="ARBA" id="ARBA00010550"/>
    </source>
</evidence>
<evidence type="ECO:0000256" key="12">
    <source>
        <dbReference type="ARBA" id="ARBA00023136"/>
    </source>
</evidence>
<dbReference type="InterPro" id="IPR027417">
    <property type="entry name" value="P-loop_NTPase"/>
</dbReference>
<dbReference type="SUPFAM" id="SSF140990">
    <property type="entry name" value="FtsH protease domain-like"/>
    <property type="match status" value="1"/>
</dbReference>
<dbReference type="FunFam" id="3.40.50.300:FF:000175">
    <property type="entry name" value="ATP-dependent zinc metalloprotease FTSH 4"/>
    <property type="match status" value="1"/>
</dbReference>
<keyword evidence="8" id="KW-0378">Hydrolase</keyword>
<dbReference type="InterPro" id="IPR003959">
    <property type="entry name" value="ATPase_AAA_core"/>
</dbReference>
<dbReference type="Gene3D" id="3.40.50.300">
    <property type="entry name" value="P-loop containing nucleotide triphosphate hydrolases"/>
    <property type="match status" value="1"/>
</dbReference>
<evidence type="ECO:0000256" key="2">
    <source>
        <dbReference type="ARBA" id="ARBA00004370"/>
    </source>
</evidence>
<keyword evidence="9" id="KW-0862">Zinc</keyword>
<dbReference type="InterPro" id="IPR037219">
    <property type="entry name" value="Peptidase_M41-like"/>
</dbReference>
<proteinExistence type="inferred from homology"/>
<evidence type="ECO:0000256" key="5">
    <source>
        <dbReference type="ARBA" id="ARBA00022670"/>
    </source>
</evidence>
<keyword evidence="16" id="KW-1185">Reference proteome</keyword>
<dbReference type="InterPro" id="IPR003960">
    <property type="entry name" value="ATPase_AAA_CS"/>
</dbReference>
<dbReference type="Proteomes" id="UP000192927">
    <property type="component" value="Unassembled WGS sequence"/>
</dbReference>
<evidence type="ECO:0000259" key="14">
    <source>
        <dbReference type="SMART" id="SM00382"/>
    </source>
</evidence>
<dbReference type="InterPro" id="IPR048438">
    <property type="entry name" value="Yme1-like_N"/>
</dbReference>
<dbReference type="GO" id="GO:0004222">
    <property type="term" value="F:metalloendopeptidase activity"/>
    <property type="evidence" value="ECO:0007669"/>
    <property type="project" value="InterPro"/>
</dbReference>
<dbReference type="Pfam" id="PF00004">
    <property type="entry name" value="AAA"/>
    <property type="match status" value="1"/>
</dbReference>
<dbReference type="SMART" id="SM00382">
    <property type="entry name" value="AAA"/>
    <property type="match status" value="1"/>
</dbReference>
<keyword evidence="5 15" id="KW-0645">Protease</keyword>
<keyword evidence="6" id="KW-0479">Metal-binding</keyword>
<dbReference type="SUPFAM" id="SSF52540">
    <property type="entry name" value="P-loop containing nucleoside triphosphate hydrolases"/>
    <property type="match status" value="1"/>
</dbReference>
<evidence type="ECO:0000256" key="10">
    <source>
        <dbReference type="ARBA" id="ARBA00022840"/>
    </source>
</evidence>
<dbReference type="InterPro" id="IPR005936">
    <property type="entry name" value="FtsH"/>
</dbReference>
<dbReference type="Pfam" id="PF17862">
    <property type="entry name" value="AAA_lid_3"/>
    <property type="match status" value="1"/>
</dbReference>
<comment type="cofactor">
    <cofactor evidence="1">
        <name>Zn(2+)</name>
        <dbReference type="ChEBI" id="CHEBI:29105"/>
    </cofactor>
</comment>
<feature type="transmembrane region" description="Helical" evidence="13">
    <location>
        <begin position="304"/>
        <end position="323"/>
    </location>
</feature>
<dbReference type="Pfam" id="PF21232">
    <property type="entry name" value="Yme1-like_N"/>
    <property type="match status" value="1"/>
</dbReference>
<dbReference type="Pfam" id="PF01434">
    <property type="entry name" value="Peptidase_M41"/>
    <property type="match status" value="1"/>
</dbReference>
<comment type="subcellular location">
    <subcellularLocation>
        <location evidence="2">Membrane</location>
    </subcellularLocation>
</comment>
<evidence type="ECO:0000256" key="9">
    <source>
        <dbReference type="ARBA" id="ARBA00022833"/>
    </source>
</evidence>
<evidence type="ECO:0000256" key="1">
    <source>
        <dbReference type="ARBA" id="ARBA00001947"/>
    </source>
</evidence>
<keyword evidence="11" id="KW-0482">Metalloprotease</keyword>
<name>A0A1W5D8B8_9LECA</name>
<dbReference type="GO" id="GO:0046872">
    <property type="term" value="F:metal ion binding"/>
    <property type="evidence" value="ECO:0007669"/>
    <property type="project" value="UniProtKB-KW"/>
</dbReference>
<dbReference type="Gene3D" id="1.20.58.760">
    <property type="entry name" value="Peptidase M41"/>
    <property type="match status" value="1"/>
</dbReference>
<dbReference type="CDD" id="cd19501">
    <property type="entry name" value="RecA-like_FtsH"/>
    <property type="match status" value="1"/>
</dbReference>
<evidence type="ECO:0000313" key="16">
    <source>
        <dbReference type="Proteomes" id="UP000192927"/>
    </source>
</evidence>
<dbReference type="GO" id="GO:0016887">
    <property type="term" value="F:ATP hydrolysis activity"/>
    <property type="evidence" value="ECO:0007669"/>
    <property type="project" value="InterPro"/>
</dbReference>
<dbReference type="InterPro" id="IPR003593">
    <property type="entry name" value="AAA+_ATPase"/>
</dbReference>
<evidence type="ECO:0000313" key="15">
    <source>
        <dbReference type="EMBL" id="SLM39281.1"/>
    </source>
</evidence>
<keyword evidence="13" id="KW-1133">Transmembrane helix</keyword>
<sequence>MAFQAPMHLSNIASATSELWPSMKATLASPWRSFRHPIITPKPQHRSDTPEARRLPSIPQEHARVSAVPSYSVPDCLASVPMAALQLPPGSLGRQGLSPLLNVSRNTLWSANPLTRTLPGMLQTARLYSTLPPFHISRLQPIPRQALSAGSQRRLLSVGSTQNLLAHMEQTANNNPTSATAQNAFYSALLRANMPAIIVERYQTGRYASSPACEATYLRALERVGQIDPGSGLSAGTHSVGQNSALNNDQMQAIGQAIAAQSRGGNIASVRGKSGSTGTGAKESPLYVVVEESIGGTIFKWAKFLLYFGLITYFSLVLITVAVETTGVLKKVGGVQHNEILPQQQTTRFSDVHGCDEAKEELQELVEFLKNTERFSALGGKLPKGVLLVGPPGTGKTLLARAVAGEAGVPFFYMSGSEFDEVYVGVGAKRVRELFNSARAKAPAIVFIDELDAIGGKRNERDAAYVKQTLNQLLTELDGFSQQSGVIILAATNFPQLLDKALTRPGRFDRHVIVPLPDVRGRMEILKHHMRNIQIATEVDETVLARLTPGFSGADLENLVNQAAVRASRNQAKKVGILDFDWARDKIMMGAERRSFFVMEKDRIITAYHEGGHALLAMFTVGADPLYKATIMPRGQTLGITYLLPEMDRVSMSKQEYLACIDIAMAGKAAEELIYGSDNVTNGCSSDITNATSIAFRMVTEMGFSDVLGNVDLSSDYHSLSSDTKAKIEHEVRRLVDEGHQRAMKMLVERRAELDIIAKALVEYEVLDLEEMQKLLRGEKLNKLSSVPNVPLKLPGWEVEVLDWGVDVLGLGVELLAPTVGVPGFDAPLLDRVADVLGFGVELLLPEMDVLAPTVEEPAPTADRLGFDVELLGLGAELLLAPAVGFDTELLGFGADVLLPGLDVLGLGAEPAGLEVELLDPAVDVLGCDAALDVLGCDAALADLEVELLAPAVDVPGFDAELAGLEVELLAPAVEELDCGVGVLSLGVETPAMGMELLDLQSPVVERVWSVSIP</sequence>
<dbReference type="GO" id="GO:0004176">
    <property type="term" value="F:ATP-dependent peptidase activity"/>
    <property type="evidence" value="ECO:0007669"/>
    <property type="project" value="InterPro"/>
</dbReference>
<dbReference type="GO" id="GO:0005524">
    <property type="term" value="F:ATP binding"/>
    <property type="evidence" value="ECO:0007669"/>
    <property type="project" value="UniProtKB-KW"/>
</dbReference>
<reference evidence="16" key="1">
    <citation type="submission" date="2017-03" db="EMBL/GenBank/DDBJ databases">
        <authorList>
            <person name="Sharma R."/>
            <person name="Thines M."/>
        </authorList>
    </citation>
    <scope>NUCLEOTIDE SEQUENCE [LARGE SCALE GENOMIC DNA]</scope>
</reference>
<comment type="similarity">
    <text evidence="3">In the C-terminal section; belongs to the peptidase M41 family.</text>
</comment>
<dbReference type="PANTHER" id="PTHR23076">
    <property type="entry name" value="METALLOPROTEASE M41 FTSH"/>
    <property type="match status" value="1"/>
</dbReference>
<dbReference type="GO" id="GO:0007005">
    <property type="term" value="P:mitochondrion organization"/>
    <property type="evidence" value="ECO:0007669"/>
    <property type="project" value="TreeGrafter"/>
</dbReference>
<evidence type="ECO:0000256" key="7">
    <source>
        <dbReference type="ARBA" id="ARBA00022741"/>
    </source>
</evidence>
<dbReference type="GO" id="GO:0005743">
    <property type="term" value="C:mitochondrial inner membrane"/>
    <property type="evidence" value="ECO:0007669"/>
    <property type="project" value="TreeGrafter"/>
</dbReference>
<keyword evidence="12 13" id="KW-0472">Membrane</keyword>
<dbReference type="GO" id="GO:0006515">
    <property type="term" value="P:protein quality control for misfolded or incompletely synthesized proteins"/>
    <property type="evidence" value="ECO:0007669"/>
    <property type="project" value="TreeGrafter"/>
</dbReference>
<dbReference type="InterPro" id="IPR000642">
    <property type="entry name" value="Peptidase_M41"/>
</dbReference>
<comment type="similarity">
    <text evidence="4">In the N-terminal section; belongs to the AAA ATPase family.</text>
</comment>
<protein>
    <submittedName>
        <fullName evidence="15">Intermembrane space aaa protease iap-1</fullName>
    </submittedName>
</protein>
<dbReference type="AlphaFoldDB" id="A0A1W5D8B8"/>
<keyword evidence="10" id="KW-0067">ATP-binding</keyword>
<dbReference type="InterPro" id="IPR041569">
    <property type="entry name" value="AAA_lid_3"/>
</dbReference>
<dbReference type="HAMAP" id="MF_01458">
    <property type="entry name" value="FtsH"/>
    <property type="match status" value="1"/>
</dbReference>
<dbReference type="FunFam" id="1.10.8.60:FF:000001">
    <property type="entry name" value="ATP-dependent zinc metalloprotease FtsH"/>
    <property type="match status" value="1"/>
</dbReference>